<dbReference type="KEGG" id="erx:ATZ35_10730"/>
<proteinExistence type="predicted"/>
<sequence>MGIYKHDTAPFCYENMDRFKFTRSELNVCSKLIDVMSKGEGLYVFSGMRGTGKTSIKELAFLKMEKSSLTDSEKIIKINIPFYSDDNNLRILIIKALYDYFSKKSDISILEKLKDLLLLFENQIKESNIFSQSDKNETDVETKTSFFNSIYNKFGLRFLGNWIPLQVKSEFSNSKTDSLENSEKQKFSREEQVAKEFSKEITIQEKHVQLEEFMRSILKKYRIVLIIDEIDKLEHSKVEKIILQNKGMFFNKNLVTLLITDLSSGLYLEEHSKEYVSDFIYLNNLTFEEYALKAINLELERGYRLYSLIDGYYQTCGNNRKMINSLINSNEKFSLSNSLSLFYLHHSSYFEGLKYEYKDIVTLFYIEFLELLSILEELSSNEIFEFLEDFILRYRLDNLKIKLILEKLILELKKCFHIYPYIFMEDISRSVTNFEKNKTIIGLLESVEYRVYDQSSKIFKKAFLYNNYRIFEKNYITFLKDWSNEKHAYLGSEAEQKFLNYYLECCGLFIDATNLDYYSAKLEFIMHHSFNKESSAEKDIEINKNEILGVIVFYPYFEELDENYKPLYNCYIIKRNFMNELMAYSYVGYPGLTSHKSSDRNKFIPFLKKQGVPYVEISNDFFSKKENFWSVGLEDEYGDELEKFIVNKTRPYLKDWLIKLCDRVF</sequence>
<dbReference type="STRING" id="118060.ATZ35_10730"/>
<evidence type="ECO:0000259" key="1">
    <source>
        <dbReference type="Pfam" id="PF07693"/>
    </source>
</evidence>
<dbReference type="Pfam" id="PF07693">
    <property type="entry name" value="KAP_NTPase"/>
    <property type="match status" value="1"/>
</dbReference>
<evidence type="ECO:0000313" key="2">
    <source>
        <dbReference type="EMBL" id="ALS37610.1"/>
    </source>
</evidence>
<dbReference type="EMBL" id="CP013655">
    <property type="protein sequence ID" value="ALS37610.1"/>
    <property type="molecule type" value="Genomic_DNA"/>
</dbReference>
<dbReference type="RefSeq" id="WP_208927249.1">
    <property type="nucleotide sequence ID" value="NZ_CP013655.1"/>
</dbReference>
<dbReference type="InterPro" id="IPR011646">
    <property type="entry name" value="KAP_P-loop"/>
</dbReference>
<dbReference type="AlphaFoldDB" id="A0A0U2WZT2"/>
<name>A0A0U2WZT2_9ENTE</name>
<organism evidence="2 3">
    <name type="scientific">Enterococcus rotai</name>
    <dbReference type="NCBI Taxonomy" id="118060"/>
    <lineage>
        <taxon>Bacteria</taxon>
        <taxon>Bacillati</taxon>
        <taxon>Bacillota</taxon>
        <taxon>Bacilli</taxon>
        <taxon>Lactobacillales</taxon>
        <taxon>Enterococcaceae</taxon>
        <taxon>Enterococcus</taxon>
    </lineage>
</organism>
<keyword evidence="3" id="KW-1185">Reference proteome</keyword>
<dbReference type="InterPro" id="IPR027417">
    <property type="entry name" value="P-loop_NTPase"/>
</dbReference>
<evidence type="ECO:0000313" key="3">
    <source>
        <dbReference type="Proteomes" id="UP000067523"/>
    </source>
</evidence>
<gene>
    <name evidence="2" type="ORF">ATZ35_10730</name>
</gene>
<accession>A0A0U2WZT2</accession>
<protein>
    <recommendedName>
        <fullName evidence="1">KAP NTPase domain-containing protein</fullName>
    </recommendedName>
</protein>
<feature type="domain" description="KAP NTPase" evidence="1">
    <location>
        <begin position="46"/>
        <end position="261"/>
    </location>
</feature>
<reference evidence="3" key="1">
    <citation type="submission" date="2015-12" db="EMBL/GenBank/DDBJ databases">
        <authorList>
            <person name="Lauer A."/>
            <person name="Humrighouse B."/>
            <person name="Loparev V."/>
            <person name="Shewmaker P.L."/>
            <person name="Whitney A.M."/>
            <person name="McLaughlin R.W."/>
        </authorList>
    </citation>
    <scope>NUCLEOTIDE SEQUENCE [LARGE SCALE GENOMIC DNA]</scope>
    <source>
        <strain evidence="3">LMG 26678</strain>
    </source>
</reference>
<dbReference type="SUPFAM" id="SSF52540">
    <property type="entry name" value="P-loop containing nucleoside triphosphate hydrolases"/>
    <property type="match status" value="1"/>
</dbReference>
<dbReference type="Proteomes" id="UP000067523">
    <property type="component" value="Chromosome"/>
</dbReference>